<dbReference type="EMBL" id="DF977548">
    <property type="protein sequence ID" value="GAW27302.1"/>
    <property type="molecule type" value="Genomic_DNA"/>
</dbReference>
<keyword evidence="2" id="KW-1185">Reference proteome</keyword>
<evidence type="ECO:0000313" key="1">
    <source>
        <dbReference type="EMBL" id="GAW27302.1"/>
    </source>
</evidence>
<sequence length="83" mass="9555">MLRSLLPAVASSPRRRSRYCTTRCAHTHLHSNVIRGPETGQSDFLFLERIELLEEAWEASSESDRCHRVRELLSAHRRLGKLG</sequence>
<gene>
    <name evidence="1" type="ORF">SAMD00023353_10300190</name>
</gene>
<evidence type="ECO:0000313" key="2">
    <source>
        <dbReference type="Proteomes" id="UP000054516"/>
    </source>
</evidence>
<dbReference type="Proteomes" id="UP000054516">
    <property type="component" value="Unassembled WGS sequence"/>
</dbReference>
<proteinExistence type="predicted"/>
<accession>A0A1S8ABK4</accession>
<protein>
    <submittedName>
        <fullName evidence="1">Uncharacterized protein</fullName>
    </submittedName>
</protein>
<organism evidence="1">
    <name type="scientific">Rosellinia necatrix</name>
    <name type="common">White root-rot fungus</name>
    <dbReference type="NCBI Taxonomy" id="77044"/>
    <lineage>
        <taxon>Eukaryota</taxon>
        <taxon>Fungi</taxon>
        <taxon>Dikarya</taxon>
        <taxon>Ascomycota</taxon>
        <taxon>Pezizomycotina</taxon>
        <taxon>Sordariomycetes</taxon>
        <taxon>Xylariomycetidae</taxon>
        <taxon>Xylariales</taxon>
        <taxon>Xylariaceae</taxon>
        <taxon>Rosellinia</taxon>
    </lineage>
</organism>
<name>A0A1S8ABK4_ROSNE</name>
<reference evidence="1" key="1">
    <citation type="submission" date="2016-03" db="EMBL/GenBank/DDBJ databases">
        <title>Draft genome sequence of Rosellinia necatrix.</title>
        <authorList>
            <person name="Kanematsu S."/>
        </authorList>
    </citation>
    <scope>NUCLEOTIDE SEQUENCE [LARGE SCALE GENOMIC DNA]</scope>
    <source>
        <strain evidence="1">W97</strain>
    </source>
</reference>
<dbReference type="AlphaFoldDB" id="A0A1S8ABK4"/>